<dbReference type="InterPro" id="IPR041459">
    <property type="entry name" value="MPTase-PolyVal"/>
</dbReference>
<dbReference type="Pfam" id="PF08401">
    <property type="entry name" value="ArdcN"/>
    <property type="match status" value="1"/>
</dbReference>
<name>A0A212JNW9_9DELT</name>
<evidence type="ECO:0000256" key="1">
    <source>
        <dbReference type="SAM" id="Coils"/>
    </source>
</evidence>
<protein>
    <submittedName>
        <fullName evidence="4">DNA primase TraC (Replication primase)</fullName>
    </submittedName>
</protein>
<dbReference type="InterPro" id="IPR043764">
    <property type="entry name" value="DUF5710"/>
</dbReference>
<evidence type="ECO:0000313" key="4">
    <source>
        <dbReference type="EMBL" id="SBW01015.1"/>
    </source>
</evidence>
<feature type="coiled-coil region" evidence="1">
    <location>
        <begin position="543"/>
        <end position="577"/>
    </location>
</feature>
<reference evidence="4" key="1">
    <citation type="submission" date="2016-04" db="EMBL/GenBank/DDBJ databases">
        <authorList>
            <person name="Evans L.H."/>
            <person name="Alamgir A."/>
            <person name="Owens N."/>
            <person name="Weber N.D."/>
            <person name="Virtaneva K."/>
            <person name="Barbian K."/>
            <person name="Babar A."/>
            <person name="Rosenke K."/>
        </authorList>
    </citation>
    <scope>NUCLEOTIDE SEQUENCE</scope>
    <source>
        <strain evidence="4">86</strain>
    </source>
</reference>
<accession>A0A212JNW9</accession>
<dbReference type="EMBL" id="FLUQ01000001">
    <property type="protein sequence ID" value="SBW01015.1"/>
    <property type="molecule type" value="Genomic_DNA"/>
</dbReference>
<dbReference type="InterPro" id="IPR034154">
    <property type="entry name" value="TOPRIM_DnaG/twinkle"/>
</dbReference>
<sequence length="807" mass="91066">MSATTDSKKASKKAEKAKRPPFHEEFANKIIERLQEGTAPWQIPWTPGKTPLVPHNPASGTVYRGMNRVHLALSGYDDPRWMTLKQANDNGYSILPGSKATPVVYYQFTDEKNKLDNDGKPVLDADGKPEKEKVELDKPIVRFAHVFNAEQVDGIPPLQLTDKAYEWEPIEKAENILAASGAEIKHDQSSRAFYRRMEDAIHLPPKENFDAPDKYYATALHELGHWTGDENRLNREFGPFGSEKYAREELRAEIASWMLGQEIGIGHDPGQHAAYVQSWIQVLKEDPYEIVRACRDAEKIKDYVFDMERKKELRQEAPENAVQRSNVRERKEEIAAIQGLPFVPAKEKTFLDVPQDNFEEKKQVWRLGGQWDDESRRWFVPEGNNLTPLEAWLPGKELESDIAAMGLPVDPAKEKTFLAVPYKEKEQAKKFGAKWDKENKLWYAPEGTDLTPLAAWMPEKAPVPEPSMPPQEEFANALEQAGLDLRGKAPIMDGQIHRVPLIGRNGGDLDGAYCGYLDERPAGWMQNFSAGEKTTWVATGHTLTKEQLEVQRAEIARKREERQRLILEQQQKTAREAHTEWIAHDWASADNPYLQAKGIQPFGVREDVDGTLLVPVMTVDKELRGLQTISPEGEKRFMYGMEKNGNFHLIADPGKDLSKDLAQGEIILAEGYATGATLHMATEKPVAVAFDAGNLEPVAKKLREKFPNAAITICADNDHQHTRKTPEGVEPWNKGVELAQRAAQEVGGKVVVPIFTDEERGKGLTDFNDLHQSRGLDEVKRQVGLVLQKDVEREKGRNRGKARELSL</sequence>
<dbReference type="InterPro" id="IPR013610">
    <property type="entry name" value="ArdC_N"/>
</dbReference>
<keyword evidence="1" id="KW-0175">Coiled coil</keyword>
<evidence type="ECO:0000259" key="3">
    <source>
        <dbReference type="SMART" id="SM00493"/>
    </source>
</evidence>
<proteinExistence type="predicted"/>
<gene>
    <name evidence="4" type="ORF">KL86DPRO_11883</name>
</gene>
<organism evidence="4">
    <name type="scientific">uncultured delta proteobacterium</name>
    <dbReference type="NCBI Taxonomy" id="34034"/>
    <lineage>
        <taxon>Bacteria</taxon>
        <taxon>Deltaproteobacteria</taxon>
        <taxon>environmental samples</taxon>
    </lineage>
</organism>
<dbReference type="Pfam" id="PF18974">
    <property type="entry name" value="DUF5710"/>
    <property type="match status" value="2"/>
</dbReference>
<dbReference type="AlphaFoldDB" id="A0A212JNW9"/>
<dbReference type="InterPro" id="IPR006171">
    <property type="entry name" value="TOPRIM_dom"/>
</dbReference>
<dbReference type="CDD" id="cd01029">
    <property type="entry name" value="TOPRIM_primases"/>
    <property type="match status" value="1"/>
</dbReference>
<dbReference type="Pfam" id="PF18818">
    <property type="entry name" value="MPTase-PolyVal"/>
    <property type="match status" value="1"/>
</dbReference>
<feature type="domain" description="Toprim" evidence="3">
    <location>
        <begin position="664"/>
        <end position="751"/>
    </location>
</feature>
<dbReference type="Pfam" id="PF13362">
    <property type="entry name" value="Toprim_3"/>
    <property type="match status" value="1"/>
</dbReference>
<feature type="region of interest" description="Disordered" evidence="2">
    <location>
        <begin position="1"/>
        <end position="24"/>
    </location>
</feature>
<dbReference type="GO" id="GO:0003697">
    <property type="term" value="F:single-stranded DNA binding"/>
    <property type="evidence" value="ECO:0007669"/>
    <property type="project" value="InterPro"/>
</dbReference>
<evidence type="ECO:0000256" key="2">
    <source>
        <dbReference type="SAM" id="MobiDB-lite"/>
    </source>
</evidence>
<dbReference type="SMART" id="SM00493">
    <property type="entry name" value="TOPRIM"/>
    <property type="match status" value="1"/>
</dbReference>